<dbReference type="EMBL" id="CAMPGE010023730">
    <property type="protein sequence ID" value="CAI2381635.1"/>
    <property type="molecule type" value="Genomic_DNA"/>
</dbReference>
<protein>
    <submittedName>
        <fullName evidence="2">Uncharacterized protein</fullName>
    </submittedName>
</protein>
<dbReference type="AlphaFoldDB" id="A0AAD2D6K5"/>
<feature type="region of interest" description="Disordered" evidence="1">
    <location>
        <begin position="44"/>
        <end position="152"/>
    </location>
</feature>
<dbReference type="Proteomes" id="UP001295684">
    <property type="component" value="Unassembled WGS sequence"/>
</dbReference>
<evidence type="ECO:0000313" key="3">
    <source>
        <dbReference type="Proteomes" id="UP001295684"/>
    </source>
</evidence>
<evidence type="ECO:0000313" key="2">
    <source>
        <dbReference type="EMBL" id="CAI2381635.1"/>
    </source>
</evidence>
<proteinExistence type="predicted"/>
<name>A0AAD2D6K5_EUPCR</name>
<feature type="compositionally biased region" description="Basic and acidic residues" evidence="1">
    <location>
        <begin position="76"/>
        <end position="132"/>
    </location>
</feature>
<sequence>MTDPHPFTPQLLALSKDTSSYSSLDLLFAGFQFYQNSTELQSLFSQKSNSKPAYHPSDPFLAKPGSMPEGRPSTGPEHDQAREGEVQNNTEIKEQHSEKLQSEKKTPSSKLNSDRKDFKQGIEDEVKEEAKLNPEVLEDNSHASKEDSSNLESISNFCKAEMSKDSWKSDFQWNDKI</sequence>
<accession>A0AAD2D6K5</accession>
<keyword evidence="3" id="KW-1185">Reference proteome</keyword>
<evidence type="ECO:0000256" key="1">
    <source>
        <dbReference type="SAM" id="MobiDB-lite"/>
    </source>
</evidence>
<gene>
    <name evidence="2" type="ORF">ECRASSUSDP1_LOCUS23093</name>
</gene>
<reference evidence="2" key="1">
    <citation type="submission" date="2023-07" db="EMBL/GenBank/DDBJ databases">
        <authorList>
            <consortium name="AG Swart"/>
            <person name="Singh M."/>
            <person name="Singh A."/>
            <person name="Seah K."/>
            <person name="Emmerich C."/>
        </authorList>
    </citation>
    <scope>NUCLEOTIDE SEQUENCE</scope>
    <source>
        <strain evidence="2">DP1</strain>
    </source>
</reference>
<feature type="compositionally biased region" description="Basic and acidic residues" evidence="1">
    <location>
        <begin position="139"/>
        <end position="148"/>
    </location>
</feature>
<organism evidence="2 3">
    <name type="scientific">Euplotes crassus</name>
    <dbReference type="NCBI Taxonomy" id="5936"/>
    <lineage>
        <taxon>Eukaryota</taxon>
        <taxon>Sar</taxon>
        <taxon>Alveolata</taxon>
        <taxon>Ciliophora</taxon>
        <taxon>Intramacronucleata</taxon>
        <taxon>Spirotrichea</taxon>
        <taxon>Hypotrichia</taxon>
        <taxon>Euplotida</taxon>
        <taxon>Euplotidae</taxon>
        <taxon>Moneuplotes</taxon>
    </lineage>
</organism>
<comment type="caution">
    <text evidence="2">The sequence shown here is derived from an EMBL/GenBank/DDBJ whole genome shotgun (WGS) entry which is preliminary data.</text>
</comment>